<dbReference type="Pfam" id="PF04632">
    <property type="entry name" value="FUSC"/>
    <property type="match status" value="1"/>
</dbReference>
<dbReference type="Proteomes" id="UP001556220">
    <property type="component" value="Unassembled WGS sequence"/>
</dbReference>
<evidence type="ECO:0000256" key="6">
    <source>
        <dbReference type="SAM" id="Phobius"/>
    </source>
</evidence>
<feature type="transmembrane region" description="Helical" evidence="6">
    <location>
        <begin position="520"/>
        <end position="539"/>
    </location>
</feature>
<feature type="transmembrane region" description="Helical" evidence="6">
    <location>
        <begin position="28"/>
        <end position="49"/>
    </location>
</feature>
<dbReference type="PANTHER" id="PTHR30509">
    <property type="entry name" value="P-HYDROXYBENZOIC ACID EFFLUX PUMP SUBUNIT-RELATED"/>
    <property type="match status" value="1"/>
</dbReference>
<protein>
    <submittedName>
        <fullName evidence="7">FUSC family protein</fullName>
    </submittedName>
</protein>
<name>A0ABV3QDH6_9GAMM</name>
<evidence type="ECO:0000256" key="1">
    <source>
        <dbReference type="ARBA" id="ARBA00004651"/>
    </source>
</evidence>
<organism evidence="7 8">
    <name type="scientific">Rhodanobacter lycopersici</name>
    <dbReference type="NCBI Taxonomy" id="3162487"/>
    <lineage>
        <taxon>Bacteria</taxon>
        <taxon>Pseudomonadati</taxon>
        <taxon>Pseudomonadota</taxon>
        <taxon>Gammaproteobacteria</taxon>
        <taxon>Lysobacterales</taxon>
        <taxon>Rhodanobacteraceae</taxon>
        <taxon>Rhodanobacter</taxon>
    </lineage>
</organism>
<evidence type="ECO:0000256" key="5">
    <source>
        <dbReference type="ARBA" id="ARBA00023136"/>
    </source>
</evidence>
<keyword evidence="4 6" id="KW-1133">Transmembrane helix</keyword>
<feature type="transmembrane region" description="Helical" evidence="6">
    <location>
        <begin position="128"/>
        <end position="145"/>
    </location>
</feature>
<gene>
    <name evidence="7" type="ORF">ABQJ54_08840</name>
</gene>
<dbReference type="InterPro" id="IPR006726">
    <property type="entry name" value="PHBA_efflux_AaeB/fusaric-R"/>
</dbReference>
<evidence type="ECO:0000313" key="8">
    <source>
        <dbReference type="Proteomes" id="UP001556220"/>
    </source>
</evidence>
<evidence type="ECO:0000256" key="3">
    <source>
        <dbReference type="ARBA" id="ARBA00022692"/>
    </source>
</evidence>
<keyword evidence="8" id="KW-1185">Reference proteome</keyword>
<keyword evidence="3 6" id="KW-0812">Transmembrane</keyword>
<feature type="transmembrane region" description="Helical" evidence="6">
    <location>
        <begin position="411"/>
        <end position="428"/>
    </location>
</feature>
<evidence type="ECO:0000256" key="2">
    <source>
        <dbReference type="ARBA" id="ARBA00022475"/>
    </source>
</evidence>
<sequence>MSSVSMKVGQAARRWPALAEVFAGERGAWLFVAKTLLALYLAAWLAMWLRLEQPATAMITVGIVMHPHSGMVLAKGFYRAIGTLCGSAFGLALMCVFPQQRELFLLSLSIWVGLCAGGATLYRNFMSYGFVLAGYTAAIVALPAVNDPLGVFDSALMRVSEVMLGIVVAGVVSDLVFPERLRPVLRQSAREHFAHFIDFVRGSTGGSIPRAEMEQAHLRFVRAAVQLENLRASVIFEDPEIRVRSTRMRLLNQHNMAAATSFQSLHHIINRLQREGRAAEVDALIALYRPLGAALTTAPEDLHNPAVLAPRLRECARQLPALQAELRESLAPGRPQLAFDTGATLLRRFLDELCGYVEVELALRGQVQRGGVERVHFRRGNDATGAMVAVLRTFLTMTVLSAFWIASGWPFGVSAMLLATIFSGLLAATPNPLASAFSMLLGYALGMLAGIYAAYWLLPGSDGFVMLVAATLPLLVIGAWLNAHAEFSGVGGGYAIGVVYILALRNPMVYDLVHALNDAIAQLAGVALAAVAFVFVPRVTGSGWQRRRQFQRLREQVVQAASAPLEGLPWRFESVSRDLFHQVIVHTRPGSRQSRELLGWALAVQESGRALIELRQQLRASTAALEVREAVERAVQAVAQLYRRPDAARRQHAEDAVRDAIETCAAAPALRPRLYQLLGALRDDESPLATWMSVGEPARAT</sequence>
<evidence type="ECO:0000256" key="4">
    <source>
        <dbReference type="ARBA" id="ARBA00022989"/>
    </source>
</evidence>
<feature type="transmembrane region" description="Helical" evidence="6">
    <location>
        <begin position="77"/>
        <end position="97"/>
    </location>
</feature>
<feature type="transmembrane region" description="Helical" evidence="6">
    <location>
        <begin position="157"/>
        <end position="177"/>
    </location>
</feature>
<dbReference type="EMBL" id="JBFOHK010000002">
    <property type="protein sequence ID" value="MEW9571857.1"/>
    <property type="molecule type" value="Genomic_DNA"/>
</dbReference>
<evidence type="ECO:0000313" key="7">
    <source>
        <dbReference type="EMBL" id="MEW9571857.1"/>
    </source>
</evidence>
<proteinExistence type="predicted"/>
<feature type="transmembrane region" description="Helical" evidence="6">
    <location>
        <begin position="103"/>
        <end position="121"/>
    </location>
</feature>
<feature type="transmembrane region" description="Helical" evidence="6">
    <location>
        <begin position="383"/>
        <end position="405"/>
    </location>
</feature>
<accession>A0ABV3QDH6</accession>
<dbReference type="PANTHER" id="PTHR30509:SF40">
    <property type="entry name" value="BLR3852 PROTEIN"/>
    <property type="match status" value="1"/>
</dbReference>
<feature type="transmembrane region" description="Helical" evidence="6">
    <location>
        <begin position="464"/>
        <end position="483"/>
    </location>
</feature>
<keyword evidence="5 6" id="KW-0472">Membrane</keyword>
<feature type="transmembrane region" description="Helical" evidence="6">
    <location>
        <begin position="490"/>
        <end position="508"/>
    </location>
</feature>
<comment type="caution">
    <text evidence="7">The sequence shown here is derived from an EMBL/GenBank/DDBJ whole genome shotgun (WGS) entry which is preliminary data.</text>
</comment>
<keyword evidence="2" id="KW-1003">Cell membrane</keyword>
<reference evidence="7 8" key="1">
    <citation type="submission" date="2024-06" db="EMBL/GenBank/DDBJ databases">
        <authorList>
            <person name="Woo H."/>
        </authorList>
    </citation>
    <scope>NUCLEOTIDE SEQUENCE [LARGE SCALE GENOMIC DNA]</scope>
    <source>
        <strain evidence="7 8">Si-c</strain>
    </source>
</reference>
<comment type="subcellular location">
    <subcellularLocation>
        <location evidence="1">Cell membrane</location>
        <topology evidence="1">Multi-pass membrane protein</topology>
    </subcellularLocation>
</comment>
<feature type="transmembrane region" description="Helical" evidence="6">
    <location>
        <begin position="440"/>
        <end position="458"/>
    </location>
</feature>
<dbReference type="RefSeq" id="WP_367853927.1">
    <property type="nucleotide sequence ID" value="NZ_JBFOHK010000002.1"/>
</dbReference>